<feature type="compositionally biased region" description="Polar residues" evidence="1">
    <location>
        <begin position="167"/>
        <end position="177"/>
    </location>
</feature>
<evidence type="ECO:0000256" key="2">
    <source>
        <dbReference type="SAM" id="Phobius"/>
    </source>
</evidence>
<dbReference type="EnsemblMetazoa" id="CLYHEMT012293.1">
    <property type="protein sequence ID" value="CLYHEMP012293.1"/>
    <property type="gene ID" value="CLYHEMG012293"/>
</dbReference>
<keyword evidence="2" id="KW-1133">Transmembrane helix</keyword>
<evidence type="ECO:0000313" key="5">
    <source>
        <dbReference type="Proteomes" id="UP000594262"/>
    </source>
</evidence>
<keyword evidence="2" id="KW-0472">Membrane</keyword>
<dbReference type="Pfam" id="PF07051">
    <property type="entry name" value="OCIA"/>
    <property type="match status" value="1"/>
</dbReference>
<dbReference type="PANTHER" id="PTHR13336">
    <property type="entry name" value="OVARIAN CARCINOMA IMMUNOREACTIVE ANTIGEN"/>
    <property type="match status" value="1"/>
</dbReference>
<dbReference type="RefSeq" id="XP_066927283.1">
    <property type="nucleotide sequence ID" value="XM_067071182.1"/>
</dbReference>
<dbReference type="InterPro" id="IPR040187">
    <property type="entry name" value="OCAD1/2"/>
</dbReference>
<sequence length="279" mass="31819">MSEKRADPHAKAPVQLTQDEIRVLKECRVNSLYYRGIPLGLASALIAKASLDTGYFPFLKKWSRAVYFGVFGMGMVTGIASYKDTCFKKIMALENSSLKEQFVKFQRDRGMFPNQQSEFAPVEDTPLQTDNEAHLQPLSLQTSTKNEFDSPLLNRMQEGKSWEQIRKNSSTANQPSAGLTYEELRKRNRPSGVTNNRIANQEDTSEEPEDRTKKPLDIESYTPMTFTEDKSSRALNFSADNDSRMTSFRSDHFEPDKQTDSESTKRAARAKSFTRKSFF</sequence>
<keyword evidence="2" id="KW-0812">Transmembrane</keyword>
<feature type="compositionally biased region" description="Basic residues" evidence="1">
    <location>
        <begin position="266"/>
        <end position="279"/>
    </location>
</feature>
<accession>A0A7M5UN40</accession>
<feature type="region of interest" description="Disordered" evidence="1">
    <location>
        <begin position="162"/>
        <end position="279"/>
    </location>
</feature>
<name>A0A7M5UN40_9CNID</name>
<dbReference type="InterPro" id="IPR009764">
    <property type="entry name" value="OCIA_dom"/>
</dbReference>
<dbReference type="PANTHER" id="PTHR13336:SF3">
    <property type="entry name" value="OCIA DOMAIN-CONTAINING PROTEIN 1"/>
    <property type="match status" value="1"/>
</dbReference>
<feature type="domain" description="OCIA" evidence="3">
    <location>
        <begin position="15"/>
        <end position="96"/>
    </location>
</feature>
<reference evidence="4" key="1">
    <citation type="submission" date="2021-01" db="UniProtKB">
        <authorList>
            <consortium name="EnsemblMetazoa"/>
        </authorList>
    </citation>
    <scope>IDENTIFICATION</scope>
</reference>
<dbReference type="GeneID" id="136814760"/>
<feature type="compositionally biased region" description="Polar residues" evidence="1">
    <location>
        <begin position="191"/>
        <end position="202"/>
    </location>
</feature>
<dbReference type="OrthoDB" id="6513616at2759"/>
<feature type="transmembrane region" description="Helical" evidence="2">
    <location>
        <begin position="32"/>
        <end position="50"/>
    </location>
</feature>
<dbReference type="AlphaFoldDB" id="A0A7M5UN40"/>
<evidence type="ECO:0000259" key="3">
    <source>
        <dbReference type="Pfam" id="PF07051"/>
    </source>
</evidence>
<organism evidence="4 5">
    <name type="scientific">Clytia hemisphaerica</name>
    <dbReference type="NCBI Taxonomy" id="252671"/>
    <lineage>
        <taxon>Eukaryota</taxon>
        <taxon>Metazoa</taxon>
        <taxon>Cnidaria</taxon>
        <taxon>Hydrozoa</taxon>
        <taxon>Hydroidolina</taxon>
        <taxon>Leptothecata</taxon>
        <taxon>Obeliida</taxon>
        <taxon>Clytiidae</taxon>
        <taxon>Clytia</taxon>
    </lineage>
</organism>
<evidence type="ECO:0000313" key="4">
    <source>
        <dbReference type="EnsemblMetazoa" id="CLYHEMP012293.1"/>
    </source>
</evidence>
<dbReference type="GO" id="GO:0005768">
    <property type="term" value="C:endosome"/>
    <property type="evidence" value="ECO:0007669"/>
    <property type="project" value="TreeGrafter"/>
</dbReference>
<proteinExistence type="predicted"/>
<feature type="transmembrane region" description="Helical" evidence="2">
    <location>
        <begin position="62"/>
        <end position="82"/>
    </location>
</feature>
<evidence type="ECO:0000256" key="1">
    <source>
        <dbReference type="SAM" id="MobiDB-lite"/>
    </source>
</evidence>
<feature type="compositionally biased region" description="Polar residues" evidence="1">
    <location>
        <begin position="233"/>
        <end position="248"/>
    </location>
</feature>
<protein>
    <recommendedName>
        <fullName evidence="3">OCIA domain-containing protein</fullName>
    </recommendedName>
</protein>
<feature type="compositionally biased region" description="Basic and acidic residues" evidence="1">
    <location>
        <begin position="249"/>
        <end position="265"/>
    </location>
</feature>
<dbReference type="Proteomes" id="UP000594262">
    <property type="component" value="Unplaced"/>
</dbReference>
<keyword evidence="5" id="KW-1185">Reference proteome</keyword>